<evidence type="ECO:0000313" key="3">
    <source>
        <dbReference type="EMBL" id="QGY42390.1"/>
    </source>
</evidence>
<evidence type="ECO:0000259" key="2">
    <source>
        <dbReference type="PROSITE" id="PS50109"/>
    </source>
</evidence>
<dbReference type="InterPro" id="IPR005467">
    <property type="entry name" value="His_kinase_dom"/>
</dbReference>
<dbReference type="EMBL" id="CP046401">
    <property type="protein sequence ID" value="QGY42390.1"/>
    <property type="molecule type" value="Genomic_DNA"/>
</dbReference>
<dbReference type="PROSITE" id="PS50109">
    <property type="entry name" value="HIS_KIN"/>
    <property type="match status" value="1"/>
</dbReference>
<feature type="domain" description="Histidine kinase" evidence="2">
    <location>
        <begin position="170"/>
        <end position="376"/>
    </location>
</feature>
<dbReference type="PANTHER" id="PTHR43547:SF2">
    <property type="entry name" value="HYBRID SIGNAL TRANSDUCTION HISTIDINE KINASE C"/>
    <property type="match status" value="1"/>
</dbReference>
<keyword evidence="1" id="KW-0597">Phosphoprotein</keyword>
<organism evidence="3 4">
    <name type="scientific">Maribellus comscasis</name>
    <dbReference type="NCBI Taxonomy" id="2681766"/>
    <lineage>
        <taxon>Bacteria</taxon>
        <taxon>Pseudomonadati</taxon>
        <taxon>Bacteroidota</taxon>
        <taxon>Bacteroidia</taxon>
        <taxon>Marinilabiliales</taxon>
        <taxon>Prolixibacteraceae</taxon>
        <taxon>Maribellus</taxon>
    </lineage>
</organism>
<keyword evidence="4" id="KW-1185">Reference proteome</keyword>
<dbReference type="Pfam" id="PF02518">
    <property type="entry name" value="HATPase_c"/>
    <property type="match status" value="1"/>
</dbReference>
<dbReference type="KEGG" id="mcos:GM418_01585"/>
<dbReference type="InterPro" id="IPR035965">
    <property type="entry name" value="PAS-like_dom_sf"/>
</dbReference>
<dbReference type="Gene3D" id="3.30.450.20">
    <property type="entry name" value="PAS domain"/>
    <property type="match status" value="1"/>
</dbReference>
<name>A0A6I6JN38_9BACT</name>
<protein>
    <submittedName>
        <fullName evidence="3">GHKL domain-containing protein</fullName>
    </submittedName>
</protein>
<evidence type="ECO:0000256" key="1">
    <source>
        <dbReference type="ARBA" id="ARBA00022553"/>
    </source>
</evidence>
<dbReference type="Proteomes" id="UP000428260">
    <property type="component" value="Chromosome"/>
</dbReference>
<dbReference type="RefSeq" id="WP_158862499.1">
    <property type="nucleotide sequence ID" value="NZ_CP046401.1"/>
</dbReference>
<dbReference type="InterPro" id="IPR036890">
    <property type="entry name" value="HATPase_C_sf"/>
</dbReference>
<accession>A0A6I6JN38</accession>
<dbReference type="GO" id="GO:0000155">
    <property type="term" value="F:phosphorelay sensor kinase activity"/>
    <property type="evidence" value="ECO:0007669"/>
    <property type="project" value="TreeGrafter"/>
</dbReference>
<dbReference type="AlphaFoldDB" id="A0A6I6JN38"/>
<dbReference type="SUPFAM" id="SSF55874">
    <property type="entry name" value="ATPase domain of HSP90 chaperone/DNA topoisomerase II/histidine kinase"/>
    <property type="match status" value="1"/>
</dbReference>
<reference evidence="3 4" key="1">
    <citation type="submission" date="2019-11" db="EMBL/GenBank/DDBJ databases">
        <authorList>
            <person name="Zheng R.K."/>
            <person name="Sun C.M."/>
        </authorList>
    </citation>
    <scope>NUCLEOTIDE SEQUENCE [LARGE SCALE GENOMIC DNA]</scope>
    <source>
        <strain evidence="3 4">WC007</strain>
    </source>
</reference>
<proteinExistence type="predicted"/>
<sequence length="376" mass="42367">MRMINQRNEFRQLAPERVSYEVLEEQSKIFSENEILNTLADSLSQMLVVLNPERQIVFANKLFLRFLRKKELKSVLGQRPGEATECIYSDLVKGGCGHSEFCRTCGAVNSILESQVGKQSVKECSILNKKNEALDLQVTSTPYKYAGNEFTIFAINDVSDEKRRQNLERLFFHDVLNSAGGILDLTNLLNEVQSQDEMTEITEILKRAADNMVYEISSQRQLLAAERGELKVSISEADALSVFNGLKNNYERQGIASGKKIRIKEAQKNYILKTDSTLLRRILGNMLKNALEASLPGAEIVLSCASKNNKIQFSVHNDSFIEPEIQLQIFKRSFSTKGKGRGLGTYSMKLLGEKYLGGQVSFKSTQKDGTTFYLEV</sequence>
<dbReference type="Gene3D" id="3.30.565.10">
    <property type="entry name" value="Histidine kinase-like ATPase, C-terminal domain"/>
    <property type="match status" value="1"/>
</dbReference>
<dbReference type="InterPro" id="IPR003594">
    <property type="entry name" value="HATPase_dom"/>
</dbReference>
<dbReference type="SMART" id="SM00387">
    <property type="entry name" value="HATPase_c"/>
    <property type="match status" value="1"/>
</dbReference>
<dbReference type="SUPFAM" id="SSF55785">
    <property type="entry name" value="PYP-like sensor domain (PAS domain)"/>
    <property type="match status" value="1"/>
</dbReference>
<gene>
    <name evidence="3" type="ORF">GM418_01585</name>
</gene>
<dbReference type="PANTHER" id="PTHR43547">
    <property type="entry name" value="TWO-COMPONENT HISTIDINE KINASE"/>
    <property type="match status" value="1"/>
</dbReference>
<evidence type="ECO:0000313" key="4">
    <source>
        <dbReference type="Proteomes" id="UP000428260"/>
    </source>
</evidence>